<evidence type="ECO:0000256" key="1">
    <source>
        <dbReference type="SAM" id="Phobius"/>
    </source>
</evidence>
<feature type="transmembrane region" description="Helical" evidence="1">
    <location>
        <begin position="231"/>
        <end position="252"/>
    </location>
</feature>
<gene>
    <name evidence="2" type="ORF">COW36_07890</name>
</gene>
<feature type="transmembrane region" description="Helical" evidence="1">
    <location>
        <begin position="41"/>
        <end position="63"/>
    </location>
</feature>
<evidence type="ECO:0000313" key="3">
    <source>
        <dbReference type="Proteomes" id="UP000231019"/>
    </source>
</evidence>
<protein>
    <submittedName>
        <fullName evidence="2">Uncharacterized protein</fullName>
    </submittedName>
</protein>
<feature type="transmembrane region" description="Helical" evidence="1">
    <location>
        <begin position="258"/>
        <end position="281"/>
    </location>
</feature>
<feature type="transmembrane region" description="Helical" evidence="1">
    <location>
        <begin position="69"/>
        <end position="89"/>
    </location>
</feature>
<accession>A0A2M7G6K4</accession>
<sequence>MQSPKPPHFTTQEKETGLSVLIKPPYFEACLNTQAKPLKQALYLMNIFYLLLVGGLLYLNKIYALEITFIQVISYIAIIAFISHVSYFFTQMEVLTCLWTADKKLLEITPQRLQIHRWYLPTYLIEELSFTKDLVGPKILVKYRIPGVSEGYEASLYCRNILGLAESQDAAWLVEELNRYRLNYRREIQNAALAPLPYSELESKGPNQKAFTVVRKDQGLRFVYSLFTSDWVRWWGLVGFGGGAFILANSYVLNEYVLGGGLGLILLLFLAQILPNATLFIQKTKRWSQFLEKRVNAFAEQTMGLKSLLLNEQGIQLGRQKKNVFEPEQVLQWPEIQQFTFRKMIGQSRGLGGGSTIMYQIEIQTKQREPIVWGAFLDEKHVVYLLCQLLRAHSSKAKR</sequence>
<evidence type="ECO:0000313" key="2">
    <source>
        <dbReference type="EMBL" id="PIW17655.1"/>
    </source>
</evidence>
<dbReference type="EMBL" id="PFFQ01000022">
    <property type="protein sequence ID" value="PIW17655.1"/>
    <property type="molecule type" value="Genomic_DNA"/>
</dbReference>
<organism evidence="2 3">
    <name type="scientific">bacterium (Candidatus Blackallbacteria) CG17_big_fil_post_rev_8_21_14_2_50_48_46</name>
    <dbReference type="NCBI Taxonomy" id="2014261"/>
    <lineage>
        <taxon>Bacteria</taxon>
        <taxon>Candidatus Blackallbacteria</taxon>
    </lineage>
</organism>
<comment type="caution">
    <text evidence="2">The sequence shown here is derived from an EMBL/GenBank/DDBJ whole genome shotgun (WGS) entry which is preliminary data.</text>
</comment>
<dbReference type="Proteomes" id="UP000231019">
    <property type="component" value="Unassembled WGS sequence"/>
</dbReference>
<keyword evidence="1" id="KW-0472">Membrane</keyword>
<dbReference type="AlphaFoldDB" id="A0A2M7G6K4"/>
<keyword evidence="1" id="KW-1133">Transmembrane helix</keyword>
<keyword evidence="1" id="KW-0812">Transmembrane</keyword>
<name>A0A2M7G6K4_9BACT</name>
<reference evidence="2 3" key="1">
    <citation type="submission" date="2017-09" db="EMBL/GenBank/DDBJ databases">
        <title>Depth-based differentiation of microbial function through sediment-hosted aquifers and enrichment of novel symbionts in the deep terrestrial subsurface.</title>
        <authorList>
            <person name="Probst A.J."/>
            <person name="Ladd B."/>
            <person name="Jarett J.K."/>
            <person name="Geller-Mcgrath D.E."/>
            <person name="Sieber C.M."/>
            <person name="Emerson J.B."/>
            <person name="Anantharaman K."/>
            <person name="Thomas B.C."/>
            <person name="Malmstrom R."/>
            <person name="Stieglmeier M."/>
            <person name="Klingl A."/>
            <person name="Woyke T."/>
            <person name="Ryan C.M."/>
            <person name="Banfield J.F."/>
        </authorList>
    </citation>
    <scope>NUCLEOTIDE SEQUENCE [LARGE SCALE GENOMIC DNA]</scope>
    <source>
        <strain evidence="2">CG17_big_fil_post_rev_8_21_14_2_50_48_46</strain>
    </source>
</reference>
<proteinExistence type="predicted"/>